<dbReference type="GO" id="GO:0016811">
    <property type="term" value="F:hydrolase activity, acting on carbon-nitrogen (but not peptide) bonds, in linear amides"/>
    <property type="evidence" value="ECO:0007669"/>
    <property type="project" value="InterPro"/>
</dbReference>
<dbReference type="Gene3D" id="2.60.120.580">
    <property type="entry name" value="Acetamidase/Formamidase-like domains"/>
    <property type="match status" value="1"/>
</dbReference>
<organism evidence="1 2">
    <name type="scientific">Treponema phagedenis</name>
    <dbReference type="NCBI Taxonomy" id="162"/>
    <lineage>
        <taxon>Bacteria</taxon>
        <taxon>Pseudomonadati</taxon>
        <taxon>Spirochaetota</taxon>
        <taxon>Spirochaetia</taxon>
        <taxon>Spirochaetales</taxon>
        <taxon>Treponemataceae</taxon>
        <taxon>Treponema</taxon>
    </lineage>
</organism>
<sequence>MIIKKDQVIYKMSKHNKPVLKAKSQDTIVFETMDCFSCEIKSENDKLAGINFDKVNPATGPLYVEDAKVGDTLKVTILSIEVEEQGTAVVEPGFGRLGKEIKTGEVAVVKIDGDEGIFKGKRFPLNKMIGVIGTAPAEEEINTGTPGTHGGNMDCTQVKEGANIYLPVNVDGALLAMGDLHAAMGDGEISGAGLEISGRVKVKIEVIKNFQYSLPMIETEDKWIAVASADDMPATADKAIKNLAELVMDKNGFTLNEATMFLSLQGNLIACQAVNPQHTMRMEISKKVLG</sequence>
<dbReference type="Pfam" id="PF03069">
    <property type="entry name" value="FmdA_AmdA"/>
    <property type="match status" value="1"/>
</dbReference>
<reference evidence="2" key="1">
    <citation type="submission" date="2015-01" db="EMBL/GenBank/DDBJ databases">
        <authorList>
            <person name="Manzoor Shahid"/>
            <person name="Zubair Saima"/>
        </authorList>
    </citation>
    <scope>NUCLEOTIDE SEQUENCE [LARGE SCALE GENOMIC DNA]</scope>
    <source>
        <strain evidence="2">V1</strain>
    </source>
</reference>
<dbReference type="RefSeq" id="WP_044635023.1">
    <property type="nucleotide sequence ID" value="NZ_CDNC01000049.1"/>
</dbReference>
<keyword evidence="2" id="KW-1185">Reference proteome</keyword>
<dbReference type="PANTHER" id="PTHR31891:SF1">
    <property type="entry name" value="FORMAMIDASE C869.04-RELATED"/>
    <property type="match status" value="1"/>
</dbReference>
<dbReference type="PANTHER" id="PTHR31891">
    <property type="entry name" value="FORMAMIDASE C869.04-RELATED"/>
    <property type="match status" value="1"/>
</dbReference>
<dbReference type="InterPro" id="IPR004304">
    <property type="entry name" value="FmdA_AmdA"/>
</dbReference>
<dbReference type="Gene3D" id="3.10.28.20">
    <property type="entry name" value="Acetamidase/Formamidase-like domains"/>
    <property type="match status" value="1"/>
</dbReference>
<dbReference type="SUPFAM" id="SSF141130">
    <property type="entry name" value="Acetamidase/Formamidase-like"/>
    <property type="match status" value="1"/>
</dbReference>
<gene>
    <name evidence="1" type="ORF">TPHV1_70023</name>
</gene>
<proteinExistence type="predicted"/>
<dbReference type="AlphaFoldDB" id="A0A0B7H1Q4"/>
<evidence type="ECO:0000313" key="2">
    <source>
        <dbReference type="Proteomes" id="UP000042527"/>
    </source>
</evidence>
<accession>A0A0B7H1Q4</accession>
<name>A0A0B7H1Q4_TREPH</name>
<dbReference type="Proteomes" id="UP000042527">
    <property type="component" value="Unassembled WGS sequence"/>
</dbReference>
<dbReference type="Gene3D" id="2.40.10.120">
    <property type="match status" value="1"/>
</dbReference>
<dbReference type="EMBL" id="CDNC01000049">
    <property type="protein sequence ID" value="CEM63160.1"/>
    <property type="molecule type" value="Genomic_DNA"/>
</dbReference>
<dbReference type="OrthoDB" id="9811740at2"/>
<protein>
    <submittedName>
        <fullName evidence="1">Acetamidase/Formamidase family protein</fullName>
    </submittedName>
</protein>
<evidence type="ECO:0000313" key="1">
    <source>
        <dbReference type="EMBL" id="CEM63160.1"/>
    </source>
</evidence>